<feature type="transmembrane region" description="Helical" evidence="1">
    <location>
        <begin position="333"/>
        <end position="352"/>
    </location>
</feature>
<evidence type="ECO:0000313" key="2">
    <source>
        <dbReference type="EMBL" id="HIW78635.1"/>
    </source>
</evidence>
<dbReference type="EMBL" id="DXGI01000210">
    <property type="protein sequence ID" value="HIW78635.1"/>
    <property type="molecule type" value="Genomic_DNA"/>
</dbReference>
<dbReference type="InterPro" id="IPR010364">
    <property type="entry name" value="Uncharacterised_IM_CreD"/>
</dbReference>
<keyword evidence="1" id="KW-1133">Transmembrane helix</keyword>
<gene>
    <name evidence="2" type="ORF">H9874_05770</name>
</gene>
<dbReference type="PANTHER" id="PTHR30092">
    <property type="entry name" value="INNER MEMBRANE PROTEIN CRED"/>
    <property type="match status" value="1"/>
</dbReference>
<dbReference type="PIRSF" id="PIRSF004548">
    <property type="entry name" value="CreD"/>
    <property type="match status" value="1"/>
</dbReference>
<keyword evidence="1" id="KW-0812">Transmembrane</keyword>
<feature type="transmembrane region" description="Helical" evidence="1">
    <location>
        <begin position="437"/>
        <end position="455"/>
    </location>
</feature>
<reference evidence="2" key="1">
    <citation type="journal article" date="2021" name="PeerJ">
        <title>Extensive microbial diversity within the chicken gut microbiome revealed by metagenomics and culture.</title>
        <authorList>
            <person name="Gilroy R."/>
            <person name="Ravi A."/>
            <person name="Getino M."/>
            <person name="Pursley I."/>
            <person name="Horton D.L."/>
            <person name="Alikhan N.F."/>
            <person name="Baker D."/>
            <person name="Gharbi K."/>
            <person name="Hall N."/>
            <person name="Watson M."/>
            <person name="Adriaenssens E.M."/>
            <person name="Foster-Nyarko E."/>
            <person name="Jarju S."/>
            <person name="Secka A."/>
            <person name="Antonio M."/>
            <person name="Oren A."/>
            <person name="Chaudhuri R.R."/>
            <person name="La Ragione R."/>
            <person name="Hildebrand F."/>
            <person name="Pallen M.J."/>
        </authorList>
    </citation>
    <scope>NUCLEOTIDE SEQUENCE</scope>
    <source>
        <strain evidence="2">ChiSxjej5B17-1746</strain>
    </source>
</reference>
<evidence type="ECO:0000313" key="3">
    <source>
        <dbReference type="Proteomes" id="UP000824264"/>
    </source>
</evidence>
<accession>A0A9D1R0M7</accession>
<dbReference type="Proteomes" id="UP000824264">
    <property type="component" value="Unassembled WGS sequence"/>
</dbReference>
<name>A0A9D1R0M7_9BACT</name>
<sequence>MSQTPATPSPSVPLGSARMRHDPLFVRYAVVALIAVLLFIPLILVEDLIEGRADLYREVVAGISRTWGGEQTLSGPYLLLPFTQRVKKERVVPEEGKSYGRRVTEVSLETGTFVILPAGVSFKADLAPEERQRGIYRAQVYTAALDMNGSFTLPNEEALRRIAPALVEVDFAHAFMVMGLTYPSALRTAGPFVWDGTPLTAEPGTQPFREEQLASGFRIPLNIAWRTGRFDFSQRLVFTGSGGIRFSPAGETTDIAVTSAWPHPSFQGSVLPASHQVTEAGFSAVWSVPSLARSYPNLGRLDSWKGSLDAFSVGVDIYQTSTHYKLVERAVKYGILFIGLTFLTFVVFELGLGSRLHPMQYGIVGLSLVIFYLALLSLAEHVSFLVAYACAAGCILLMTSLYVGAALRSVRQGLGIAVLLGALYALLYTILQMEDYALLMGTALILVMLAALMVVSRNLGRTRA</sequence>
<feature type="transmembrane region" description="Helical" evidence="1">
    <location>
        <begin position="24"/>
        <end position="44"/>
    </location>
</feature>
<protein>
    <submittedName>
        <fullName evidence="2">Cell envelope integrity protein CreD</fullName>
    </submittedName>
</protein>
<feature type="transmembrane region" description="Helical" evidence="1">
    <location>
        <begin position="359"/>
        <end position="379"/>
    </location>
</feature>
<organism evidence="2 3">
    <name type="scientific">Candidatus Bilophila faecipullorum</name>
    <dbReference type="NCBI Taxonomy" id="2838482"/>
    <lineage>
        <taxon>Bacteria</taxon>
        <taxon>Pseudomonadati</taxon>
        <taxon>Thermodesulfobacteriota</taxon>
        <taxon>Desulfovibrionia</taxon>
        <taxon>Desulfovibrionales</taxon>
        <taxon>Desulfovibrionaceae</taxon>
        <taxon>Bilophila</taxon>
    </lineage>
</organism>
<dbReference type="Pfam" id="PF06123">
    <property type="entry name" value="CreD"/>
    <property type="match status" value="1"/>
</dbReference>
<comment type="caution">
    <text evidence="2">The sequence shown here is derived from an EMBL/GenBank/DDBJ whole genome shotgun (WGS) entry which is preliminary data.</text>
</comment>
<keyword evidence="1" id="KW-0472">Membrane</keyword>
<feature type="transmembrane region" description="Helical" evidence="1">
    <location>
        <begin position="385"/>
        <end position="407"/>
    </location>
</feature>
<dbReference type="AlphaFoldDB" id="A0A9D1R0M7"/>
<feature type="transmembrane region" description="Helical" evidence="1">
    <location>
        <begin position="414"/>
        <end position="431"/>
    </location>
</feature>
<dbReference type="PANTHER" id="PTHR30092:SF0">
    <property type="entry name" value="INNER MEMBRANE PROTEIN CRED"/>
    <property type="match status" value="1"/>
</dbReference>
<evidence type="ECO:0000256" key="1">
    <source>
        <dbReference type="SAM" id="Phobius"/>
    </source>
</evidence>
<dbReference type="NCBIfam" id="NF008712">
    <property type="entry name" value="PRK11715.1-1"/>
    <property type="match status" value="1"/>
</dbReference>
<proteinExistence type="predicted"/>
<reference evidence="2" key="2">
    <citation type="submission" date="2021-04" db="EMBL/GenBank/DDBJ databases">
        <authorList>
            <person name="Gilroy R."/>
        </authorList>
    </citation>
    <scope>NUCLEOTIDE SEQUENCE</scope>
    <source>
        <strain evidence="2">ChiSxjej5B17-1746</strain>
    </source>
</reference>
<dbReference type="GO" id="GO:0005886">
    <property type="term" value="C:plasma membrane"/>
    <property type="evidence" value="ECO:0007669"/>
    <property type="project" value="TreeGrafter"/>
</dbReference>